<evidence type="ECO:0000256" key="1">
    <source>
        <dbReference type="SAM" id="MobiDB-lite"/>
    </source>
</evidence>
<evidence type="ECO:0000313" key="4">
    <source>
        <dbReference type="Proteomes" id="UP001150266"/>
    </source>
</evidence>
<name>A0A9W9AA92_9AGAR</name>
<evidence type="ECO:0000313" key="3">
    <source>
        <dbReference type="EMBL" id="KAJ4477507.1"/>
    </source>
</evidence>
<keyword evidence="4" id="KW-1185">Reference proteome</keyword>
<dbReference type="AlphaFoldDB" id="A0A9W9AA92"/>
<comment type="caution">
    <text evidence="3">The sequence shown here is derived from an EMBL/GenBank/DDBJ whole genome shotgun (WGS) entry which is preliminary data.</text>
</comment>
<evidence type="ECO:0000256" key="2">
    <source>
        <dbReference type="SAM" id="SignalP"/>
    </source>
</evidence>
<organism evidence="3 4">
    <name type="scientific">Lentinula aciculospora</name>
    <dbReference type="NCBI Taxonomy" id="153920"/>
    <lineage>
        <taxon>Eukaryota</taxon>
        <taxon>Fungi</taxon>
        <taxon>Dikarya</taxon>
        <taxon>Basidiomycota</taxon>
        <taxon>Agaricomycotina</taxon>
        <taxon>Agaricomycetes</taxon>
        <taxon>Agaricomycetidae</taxon>
        <taxon>Agaricales</taxon>
        <taxon>Marasmiineae</taxon>
        <taxon>Omphalotaceae</taxon>
        <taxon>Lentinula</taxon>
    </lineage>
</organism>
<dbReference type="OrthoDB" id="10323482at2759"/>
<sequence length="194" mass="21660">MFIKYLLACLVLSLTFMIVQAARLNDARPSGIRKKPPTPQKSRIARVKPSNDPSRGQPLYIVLECNIAPQDNQDSEKAREQISQFLSSQEIWDKLNLDKYRKRNSLEGSRVEALIIQIYKYPHPVNVRTTLHFSIAGPEKCDGEPYGCKAAFLRESPVKNFLITNHRSGEVKAIIAEQPDGFATAPPAGGTLLA</sequence>
<feature type="chain" id="PRO_5040916290" evidence="2">
    <location>
        <begin position="22"/>
        <end position="194"/>
    </location>
</feature>
<protein>
    <submittedName>
        <fullName evidence="3">Uncharacterized protein</fullName>
    </submittedName>
</protein>
<gene>
    <name evidence="3" type="ORF">J3R30DRAFT_3756131</name>
</gene>
<proteinExistence type="predicted"/>
<dbReference type="Proteomes" id="UP001150266">
    <property type="component" value="Unassembled WGS sequence"/>
</dbReference>
<keyword evidence="2" id="KW-0732">Signal</keyword>
<reference evidence="3" key="1">
    <citation type="submission" date="2022-08" db="EMBL/GenBank/DDBJ databases">
        <title>A Global Phylogenomic Analysis of the Shiitake Genus Lentinula.</title>
        <authorList>
            <consortium name="DOE Joint Genome Institute"/>
            <person name="Sierra-Patev S."/>
            <person name="Min B."/>
            <person name="Naranjo-Ortiz M."/>
            <person name="Looney B."/>
            <person name="Konkel Z."/>
            <person name="Slot J.C."/>
            <person name="Sakamoto Y."/>
            <person name="Steenwyk J.L."/>
            <person name="Rokas A."/>
            <person name="Carro J."/>
            <person name="Camarero S."/>
            <person name="Ferreira P."/>
            <person name="Molpeceres G."/>
            <person name="Ruiz-Duenas F.J."/>
            <person name="Serrano A."/>
            <person name="Henrissat B."/>
            <person name="Drula E."/>
            <person name="Hughes K.W."/>
            <person name="Mata J.L."/>
            <person name="Ishikawa N.K."/>
            <person name="Vargas-Isla R."/>
            <person name="Ushijima S."/>
            <person name="Smith C.A."/>
            <person name="Ahrendt S."/>
            <person name="Andreopoulos W."/>
            <person name="He G."/>
            <person name="Labutti K."/>
            <person name="Lipzen A."/>
            <person name="Ng V."/>
            <person name="Riley R."/>
            <person name="Sandor L."/>
            <person name="Barry K."/>
            <person name="Martinez A.T."/>
            <person name="Xiao Y."/>
            <person name="Gibbons J.G."/>
            <person name="Terashima K."/>
            <person name="Grigoriev I.V."/>
            <person name="Hibbett D.S."/>
        </authorList>
    </citation>
    <scope>NUCLEOTIDE SEQUENCE</scope>
    <source>
        <strain evidence="3">JLM2183</strain>
    </source>
</reference>
<feature type="region of interest" description="Disordered" evidence="1">
    <location>
        <begin position="28"/>
        <end position="55"/>
    </location>
</feature>
<accession>A0A9W9AA92</accession>
<dbReference type="EMBL" id="JAOTPV010000010">
    <property type="protein sequence ID" value="KAJ4477507.1"/>
    <property type="molecule type" value="Genomic_DNA"/>
</dbReference>
<feature type="signal peptide" evidence="2">
    <location>
        <begin position="1"/>
        <end position="21"/>
    </location>
</feature>